<keyword evidence="1" id="KW-0677">Repeat</keyword>
<dbReference type="InterPro" id="IPR002110">
    <property type="entry name" value="Ankyrin_rpt"/>
</dbReference>
<dbReference type="OrthoDB" id="4849308at2759"/>
<evidence type="ECO:0000259" key="3">
    <source>
        <dbReference type="Pfam" id="PF24883"/>
    </source>
</evidence>
<organism evidence="4 5">
    <name type="scientific">Colletotrichum asianum</name>
    <dbReference type="NCBI Taxonomy" id="702518"/>
    <lineage>
        <taxon>Eukaryota</taxon>
        <taxon>Fungi</taxon>
        <taxon>Dikarya</taxon>
        <taxon>Ascomycota</taxon>
        <taxon>Pezizomycotina</taxon>
        <taxon>Sordariomycetes</taxon>
        <taxon>Hypocreomycetidae</taxon>
        <taxon>Glomerellales</taxon>
        <taxon>Glomerellaceae</taxon>
        <taxon>Colletotrichum</taxon>
        <taxon>Colletotrichum gloeosporioides species complex</taxon>
    </lineage>
</organism>
<reference evidence="4 5" key="1">
    <citation type="submission" date="2019-12" db="EMBL/GenBank/DDBJ databases">
        <title>A genome sequence resource for the geographically widespread anthracnose pathogen Colletotrichum asianum.</title>
        <authorList>
            <person name="Meng Y."/>
        </authorList>
    </citation>
    <scope>NUCLEOTIDE SEQUENCE [LARGE SCALE GENOMIC DNA]</scope>
    <source>
        <strain evidence="4 5">ICMP 18580</strain>
    </source>
</reference>
<dbReference type="AlphaFoldDB" id="A0A8H3WNP9"/>
<feature type="repeat" description="ANK" evidence="2">
    <location>
        <begin position="763"/>
        <end position="798"/>
    </location>
</feature>
<evidence type="ECO:0000313" key="4">
    <source>
        <dbReference type="EMBL" id="KAF0329520.1"/>
    </source>
</evidence>
<dbReference type="PROSITE" id="PS50088">
    <property type="entry name" value="ANK_REPEAT"/>
    <property type="match status" value="3"/>
</dbReference>
<dbReference type="PROSITE" id="PS50297">
    <property type="entry name" value="ANK_REP_REGION"/>
    <property type="match status" value="2"/>
</dbReference>
<feature type="repeat" description="ANK" evidence="2">
    <location>
        <begin position="799"/>
        <end position="831"/>
    </location>
</feature>
<comment type="caution">
    <text evidence="4">The sequence shown here is derived from an EMBL/GenBank/DDBJ whole genome shotgun (WGS) entry which is preliminary data.</text>
</comment>
<keyword evidence="5" id="KW-1185">Reference proteome</keyword>
<dbReference type="SMART" id="SM00248">
    <property type="entry name" value="ANK"/>
    <property type="match status" value="4"/>
</dbReference>
<feature type="repeat" description="ANK" evidence="2">
    <location>
        <begin position="636"/>
        <end position="668"/>
    </location>
</feature>
<dbReference type="SUPFAM" id="SSF48403">
    <property type="entry name" value="Ankyrin repeat"/>
    <property type="match status" value="1"/>
</dbReference>
<dbReference type="Pfam" id="PF24883">
    <property type="entry name" value="NPHP3_N"/>
    <property type="match status" value="1"/>
</dbReference>
<feature type="domain" description="Nephrocystin 3-like N-terminal" evidence="3">
    <location>
        <begin position="181"/>
        <end position="307"/>
    </location>
</feature>
<dbReference type="EMBL" id="WOWK01000011">
    <property type="protein sequence ID" value="KAF0329520.1"/>
    <property type="molecule type" value="Genomic_DNA"/>
</dbReference>
<dbReference type="PANTHER" id="PTHR10039:SF14">
    <property type="entry name" value="NACHT DOMAIN-CONTAINING PROTEIN"/>
    <property type="match status" value="1"/>
</dbReference>
<keyword evidence="2" id="KW-0040">ANK repeat</keyword>
<gene>
    <name evidence="4" type="ORF">GQ607_003088</name>
</gene>
<dbReference type="PANTHER" id="PTHR10039">
    <property type="entry name" value="AMELOGENIN"/>
    <property type="match status" value="1"/>
</dbReference>
<evidence type="ECO:0000256" key="1">
    <source>
        <dbReference type="ARBA" id="ARBA00022737"/>
    </source>
</evidence>
<dbReference type="InterPro" id="IPR056884">
    <property type="entry name" value="NPHP3-like_N"/>
</dbReference>
<dbReference type="Pfam" id="PF12796">
    <property type="entry name" value="Ank_2"/>
    <property type="match status" value="1"/>
</dbReference>
<dbReference type="Pfam" id="PF00023">
    <property type="entry name" value="Ank"/>
    <property type="match status" value="1"/>
</dbReference>
<sequence length="860" mass="96914">MEALRAAIAAAQRAGTLLMAAFRRDWERDWVHLKRCTENVSDIQVLLEEIRSFKKDHTFRDSWKSIVSKDMEEEIIRLLYRLQREKASLELQIAAAISNARYQMGEEHDRDLAAVETQSSTVSTVGFSEDEVNGFLGAVFITDSSDERSALVSTKGKRVDGTCLPVDHRRRRDGQIHDVNFLTEHLEMKAKKSATESVIYFFCDGQRQMMSCSQGILRGLISQLVVLNPGLSKHGIFEEKRERGFKTYNVRFESLCRTFNNMVEDLDAGCVYCVIDGLDECDNTCGELVNSLLGVRTSRFKPIILSRTLHPSLTSALSKYVPLRLDTDAEEEVKADLSTFIHQRVQQLSDYGGYPPELRQVLHLHDTFIKRSEGTFLWVDLAVQELGTRPLADVKTCLNSLPPGLNGIYSRILGKVDPASVRSVSRLLSVVTTVYNPMNVKEVESLMGIQPTAHLTASEVTESLVAQCGSLLILMDHPILGKRVMRLVHQSVKDYLYRPSSDAGQGLEAFRFEQQKAHLQLASLCLDMLESLKISKDLADDIRKCREKGSRVQSLWVFSGVFTDYSEERKRCTMQQCVNTAKWFVSCFRSSDTSRENAELDLGHGAHHDGFCSLNSDSVMKLLLKAGCDVNRGDQFGILPLHIAVRRSSVRHTRLLLQWGANPDLANYWGFKPMRYIAGDQESFNVAKNRIFEREGNFWTSQVLTLSFKADYHISEAWGDARGWRMGKAPYRFRNEKESIADIKEILECFKSSGADLNVQAADGTTPLMCCAYRNKSTCLVAAKWLIAAGVDVNTQDDDGNSCLHLAVVQRKRSLVAALIDAGANQELQNDKGMTPESLIQLRPEFWEVLETEVKIEEVE</sequence>
<dbReference type="Proteomes" id="UP000434172">
    <property type="component" value="Unassembled WGS sequence"/>
</dbReference>
<evidence type="ECO:0000313" key="5">
    <source>
        <dbReference type="Proteomes" id="UP000434172"/>
    </source>
</evidence>
<proteinExistence type="predicted"/>
<name>A0A8H3WNP9_9PEZI</name>
<dbReference type="Gene3D" id="1.25.40.20">
    <property type="entry name" value="Ankyrin repeat-containing domain"/>
    <property type="match status" value="2"/>
</dbReference>
<dbReference type="InterPro" id="IPR036770">
    <property type="entry name" value="Ankyrin_rpt-contain_sf"/>
</dbReference>
<protein>
    <submittedName>
        <fullName evidence="4">Ankyrin repeat protein</fullName>
    </submittedName>
</protein>
<accession>A0A8H3WNP9</accession>
<evidence type="ECO:0000256" key="2">
    <source>
        <dbReference type="PROSITE-ProRule" id="PRU00023"/>
    </source>
</evidence>